<gene>
    <name evidence="3" type="ORF">TRV_01063</name>
</gene>
<sequence length="109" mass="12113">MLAVYYDINYSNAARMLRRKPTAITVTSEDIIAFEEAQLRRQQELKNKSSNKASSSGNKAENDGARDRDGDSMSSSNRAGVDPNDELKPLPGDKARIVRTRDERIGVGR</sequence>
<keyword evidence="1" id="KW-0833">Ubl conjugation pathway</keyword>
<evidence type="ECO:0000256" key="2">
    <source>
        <dbReference type="SAM" id="MobiDB-lite"/>
    </source>
</evidence>
<dbReference type="AlphaFoldDB" id="D4D1W1"/>
<feature type="compositionally biased region" description="Basic and acidic residues" evidence="2">
    <location>
        <begin position="60"/>
        <end position="71"/>
    </location>
</feature>
<evidence type="ECO:0000313" key="4">
    <source>
        <dbReference type="Proteomes" id="UP000008383"/>
    </source>
</evidence>
<accession>D4D1W1</accession>
<feature type="region of interest" description="Disordered" evidence="2">
    <location>
        <begin position="42"/>
        <end position="109"/>
    </location>
</feature>
<dbReference type="GO" id="GO:0005680">
    <property type="term" value="C:anaphase-promoting complex"/>
    <property type="evidence" value="ECO:0007669"/>
    <property type="project" value="InterPro"/>
</dbReference>
<dbReference type="GeneID" id="9580271"/>
<name>D4D1W1_TRIVH</name>
<dbReference type="RefSeq" id="XP_003024781.1">
    <property type="nucleotide sequence ID" value="XM_003024735.1"/>
</dbReference>
<comment type="caution">
    <text evidence="3">The sequence shown here is derived from an EMBL/GenBank/DDBJ whole genome shotgun (WGS) entry which is preliminary data.</text>
</comment>
<evidence type="ECO:0000256" key="1">
    <source>
        <dbReference type="ARBA" id="ARBA00022786"/>
    </source>
</evidence>
<dbReference type="Proteomes" id="UP000008383">
    <property type="component" value="Unassembled WGS sequence"/>
</dbReference>
<dbReference type="GO" id="GO:0031145">
    <property type="term" value="P:anaphase-promoting complex-dependent catabolic process"/>
    <property type="evidence" value="ECO:0007669"/>
    <property type="project" value="InterPro"/>
</dbReference>
<evidence type="ECO:0008006" key="5">
    <source>
        <dbReference type="Google" id="ProtNLM"/>
    </source>
</evidence>
<evidence type="ECO:0000313" key="3">
    <source>
        <dbReference type="EMBL" id="EFE44170.1"/>
    </source>
</evidence>
<dbReference type="InterPro" id="IPR018860">
    <property type="entry name" value="APC_suCDC26"/>
</dbReference>
<protein>
    <recommendedName>
        <fullName evidence="5">Anaphase-promoting complex, subunit CDC26</fullName>
    </recommendedName>
</protein>
<dbReference type="EMBL" id="ACYE01000060">
    <property type="protein sequence ID" value="EFE44170.1"/>
    <property type="molecule type" value="Genomic_DNA"/>
</dbReference>
<organism evidence="3 4">
    <name type="scientific">Trichophyton verrucosum (strain HKI 0517)</name>
    <dbReference type="NCBI Taxonomy" id="663202"/>
    <lineage>
        <taxon>Eukaryota</taxon>
        <taxon>Fungi</taxon>
        <taxon>Dikarya</taxon>
        <taxon>Ascomycota</taxon>
        <taxon>Pezizomycotina</taxon>
        <taxon>Eurotiomycetes</taxon>
        <taxon>Eurotiomycetidae</taxon>
        <taxon>Onygenales</taxon>
        <taxon>Arthrodermataceae</taxon>
        <taxon>Trichophyton</taxon>
    </lineage>
</organism>
<dbReference type="HOGENOM" id="CLU_165597_0_0_1"/>
<dbReference type="OrthoDB" id="5302254at2759"/>
<reference evidence="4" key="1">
    <citation type="journal article" date="2011" name="Genome Biol.">
        <title>Comparative and functional genomics provide insights into the pathogenicity of dermatophytic fungi.</title>
        <authorList>
            <person name="Burmester A."/>
            <person name="Shelest E."/>
            <person name="Gloeckner G."/>
            <person name="Heddergott C."/>
            <person name="Schindler S."/>
            <person name="Staib P."/>
            <person name="Heidel A."/>
            <person name="Felder M."/>
            <person name="Petzold A."/>
            <person name="Szafranski K."/>
            <person name="Feuermann M."/>
            <person name="Pedruzzi I."/>
            <person name="Priebe S."/>
            <person name="Groth M."/>
            <person name="Winkler R."/>
            <person name="Li W."/>
            <person name="Kniemeyer O."/>
            <person name="Schroeckh V."/>
            <person name="Hertweck C."/>
            <person name="Hube B."/>
            <person name="White T.C."/>
            <person name="Platzer M."/>
            <person name="Guthke R."/>
            <person name="Heitman J."/>
            <person name="Woestemeyer J."/>
            <person name="Zipfel P.F."/>
            <person name="Monod M."/>
            <person name="Brakhage A.A."/>
        </authorList>
    </citation>
    <scope>NUCLEOTIDE SEQUENCE [LARGE SCALE GENOMIC DNA]</scope>
    <source>
        <strain evidence="4">HKI 0517</strain>
    </source>
</reference>
<keyword evidence="4" id="KW-1185">Reference proteome</keyword>
<feature type="compositionally biased region" description="Basic and acidic residues" evidence="2">
    <location>
        <begin position="85"/>
        <end position="109"/>
    </location>
</feature>
<dbReference type="Pfam" id="PF10471">
    <property type="entry name" value="ANAPC_CDC26"/>
    <property type="match status" value="1"/>
</dbReference>
<dbReference type="KEGG" id="tve:TRV_01063"/>
<feature type="compositionally biased region" description="Low complexity" evidence="2">
    <location>
        <begin position="48"/>
        <end position="59"/>
    </location>
</feature>
<proteinExistence type="predicted"/>